<dbReference type="EMBL" id="LR134141">
    <property type="protein sequence ID" value="VEA05085.1"/>
    <property type="molecule type" value="Genomic_DNA"/>
</dbReference>
<keyword evidence="1" id="KW-0812">Transmembrane</keyword>
<evidence type="ECO:0000256" key="1">
    <source>
        <dbReference type="SAM" id="Phobius"/>
    </source>
</evidence>
<keyword evidence="1" id="KW-0472">Membrane</keyword>
<evidence type="ECO:0000313" key="3">
    <source>
        <dbReference type="EMBL" id="VEA05085.1"/>
    </source>
</evidence>
<name>A0A6D2GB58_SALER</name>
<dbReference type="AlphaFoldDB" id="A0A6D2GB58"/>
<feature type="domain" description="DUF3828" evidence="2">
    <location>
        <begin position="76"/>
        <end position="191"/>
    </location>
</feature>
<dbReference type="Proteomes" id="UP000267858">
    <property type="component" value="Chromosome"/>
</dbReference>
<dbReference type="Gene3D" id="3.10.450.50">
    <property type="match status" value="1"/>
</dbReference>
<organism evidence="3 4">
    <name type="scientific">Salmonella enterica subsp. salamae</name>
    <dbReference type="NCBI Taxonomy" id="59202"/>
    <lineage>
        <taxon>Bacteria</taxon>
        <taxon>Pseudomonadati</taxon>
        <taxon>Pseudomonadota</taxon>
        <taxon>Gammaproteobacteria</taxon>
        <taxon>Enterobacterales</taxon>
        <taxon>Enterobacteriaceae</taxon>
        <taxon>Salmonella</taxon>
    </lineage>
</organism>
<evidence type="ECO:0000313" key="4">
    <source>
        <dbReference type="Proteomes" id="UP000267858"/>
    </source>
</evidence>
<feature type="transmembrane region" description="Helical" evidence="1">
    <location>
        <begin position="51"/>
        <end position="67"/>
    </location>
</feature>
<evidence type="ECO:0000259" key="2">
    <source>
        <dbReference type="Pfam" id="PF12883"/>
    </source>
</evidence>
<dbReference type="InterPro" id="IPR024289">
    <property type="entry name" value="DUF3828"/>
</dbReference>
<proteinExistence type="predicted"/>
<dbReference type="RefSeq" id="WP_150361954.1">
    <property type="nucleotide sequence ID" value="NZ_DACWUI010000015.1"/>
</dbReference>
<accession>A0A6D2GB58</accession>
<dbReference type="Pfam" id="PF12883">
    <property type="entry name" value="DUF3828"/>
    <property type="match status" value="1"/>
</dbReference>
<protein>
    <submittedName>
        <fullName evidence="3">Protein of uncharacterized function (DUF3828)</fullName>
    </submittedName>
</protein>
<gene>
    <name evidence="3" type="ORF">NCTC5773_03542</name>
</gene>
<reference evidence="3 4" key="1">
    <citation type="submission" date="2018-12" db="EMBL/GenBank/DDBJ databases">
        <authorList>
            <consortium name="Pathogen Informatics"/>
        </authorList>
    </citation>
    <scope>NUCLEOTIDE SEQUENCE [LARGE SCALE GENOMIC DNA]</scope>
    <source>
        <strain evidence="3 4">NCTC5773</strain>
    </source>
</reference>
<sequence length="194" mass="22879">MRINHSLRDKGRNNFSSLDEIRWLIDGETYGIKDKTQWLGVFMRRISVKKFLLMFLLIFISLSKVMAGETECASPQETVLHFYRWYLNEIKDEKYPLTQNYNGDKTRINKWVSSSLLGELKEGQLHGEIDYDYFTHAQDFFESWLTHINAKVIKQTFSQSEVQLSLGEKDLLNEYKVKLNHESCWKINSVQPVS</sequence>
<keyword evidence="1" id="KW-1133">Transmembrane helix</keyword>